<sequence length="578" mass="63732">MSTSADDLQAREPGKNKTAGTHAEIIHGSPVYIDAKASKDAELPNAENKDDAEKLADSRDTSSPVSRTPSEHQDGDDDGQIIVSFTEHDSTSPFNWPRSKKLYVVFTGMAMVINSTLGSALPSGATGVVAEYFDVHQQELLVLPVSIYLIGYILGPLIFAPLSESYGRKIVMICTFVMFTIFVMATALSPNFASLIIFRLLAGIGASTPVSVIGGIYADIYNNQRARGVAITAFMAGTTWGPLLGPLISGFVSVGISWRWVYWIELIIVGCTWPLLIFLPETYGPVILRQRAKKMREETGNANIVAPTELEKQDLWQLVTVVLTRPIRMFLFEAIVFCSSLYLALEYGIFYIFFQAFNPIFAGTYGFNPGEVGMAFIPIGVGSVIAGGIYLWWDDCVFKARGKSTPPAWSQKEEFIRLPLACLAGPLLVISLFWLGWTARPDIHWIVPILSIAPFGVGFLLIFMALINYVVDAYEIYAASAMGAMSASRSIVGVVLPFAAKPLYARLGVDWACTLLAILSALMCLIPFVFIKYGEKIRANSKFCQELKQKKAENEEKQSQLWERQRSQQALEDLEKGV</sequence>
<gene>
    <name evidence="1" type="ORF">LTR37_000407</name>
</gene>
<evidence type="ECO:0000313" key="2">
    <source>
        <dbReference type="Proteomes" id="UP001281147"/>
    </source>
</evidence>
<reference evidence="1" key="1">
    <citation type="submission" date="2023-07" db="EMBL/GenBank/DDBJ databases">
        <title>Black Yeasts Isolated from many extreme environments.</title>
        <authorList>
            <person name="Coleine C."/>
            <person name="Stajich J.E."/>
            <person name="Selbmann L."/>
        </authorList>
    </citation>
    <scope>NUCLEOTIDE SEQUENCE</scope>
    <source>
        <strain evidence="1">CCFEE 5714</strain>
    </source>
</reference>
<evidence type="ECO:0000313" key="1">
    <source>
        <dbReference type="EMBL" id="KAK3725437.1"/>
    </source>
</evidence>
<dbReference type="EMBL" id="JAUTXU010000002">
    <property type="protein sequence ID" value="KAK3725437.1"/>
    <property type="molecule type" value="Genomic_DNA"/>
</dbReference>
<organism evidence="1 2">
    <name type="scientific">Vermiconidia calcicola</name>
    <dbReference type="NCBI Taxonomy" id="1690605"/>
    <lineage>
        <taxon>Eukaryota</taxon>
        <taxon>Fungi</taxon>
        <taxon>Dikarya</taxon>
        <taxon>Ascomycota</taxon>
        <taxon>Pezizomycotina</taxon>
        <taxon>Dothideomycetes</taxon>
        <taxon>Dothideomycetidae</taxon>
        <taxon>Mycosphaerellales</taxon>
        <taxon>Extremaceae</taxon>
        <taxon>Vermiconidia</taxon>
    </lineage>
</organism>
<keyword evidence="2" id="KW-1185">Reference proteome</keyword>
<dbReference type="Proteomes" id="UP001281147">
    <property type="component" value="Unassembled WGS sequence"/>
</dbReference>
<accession>A0ACC3NY67</accession>
<proteinExistence type="predicted"/>
<protein>
    <submittedName>
        <fullName evidence="1">Uncharacterized protein</fullName>
    </submittedName>
</protein>
<comment type="caution">
    <text evidence="1">The sequence shown here is derived from an EMBL/GenBank/DDBJ whole genome shotgun (WGS) entry which is preliminary data.</text>
</comment>
<name>A0ACC3NY67_9PEZI</name>